<keyword evidence="4" id="KW-0862">Zinc</keyword>
<evidence type="ECO:0000313" key="7">
    <source>
        <dbReference type="Proteomes" id="UP000245461"/>
    </source>
</evidence>
<keyword evidence="2" id="KW-0479">Metal-binding</keyword>
<evidence type="ECO:0000256" key="1">
    <source>
        <dbReference type="ARBA" id="ARBA00001947"/>
    </source>
</evidence>
<dbReference type="Pfam" id="PF24827">
    <property type="entry name" value="AstE_AspA_cat"/>
    <property type="match status" value="1"/>
</dbReference>
<dbReference type="EMBL" id="QGLE01000014">
    <property type="protein sequence ID" value="PWR18536.1"/>
    <property type="molecule type" value="Genomic_DNA"/>
</dbReference>
<dbReference type="PANTHER" id="PTHR37326:SF1">
    <property type="entry name" value="BLL3975 PROTEIN"/>
    <property type="match status" value="1"/>
</dbReference>
<dbReference type="InterPro" id="IPR053138">
    <property type="entry name" value="N-alpha-Ac-DABA_deacetylase"/>
</dbReference>
<evidence type="ECO:0000313" key="6">
    <source>
        <dbReference type="EMBL" id="PWR18536.1"/>
    </source>
</evidence>
<feature type="domain" description="Succinylglutamate desuccinylase/Aspartoacylase catalytic" evidence="5">
    <location>
        <begin position="25"/>
        <end position="199"/>
    </location>
</feature>
<comment type="caution">
    <text evidence="6">The sequence shown here is derived from an EMBL/GenBank/DDBJ whole genome shotgun (WGS) entry which is preliminary data.</text>
</comment>
<dbReference type="SUPFAM" id="SSF53187">
    <property type="entry name" value="Zn-dependent exopeptidases"/>
    <property type="match status" value="1"/>
</dbReference>
<dbReference type="Proteomes" id="UP000245461">
    <property type="component" value="Unassembled WGS sequence"/>
</dbReference>
<dbReference type="CDD" id="cd06250">
    <property type="entry name" value="M14_PaAOTO_like"/>
    <property type="match status" value="1"/>
</dbReference>
<gene>
    <name evidence="6" type="ORF">DKG74_18795</name>
</gene>
<name>A0A317DXF1_9PROT</name>
<dbReference type="InterPro" id="IPR055438">
    <property type="entry name" value="AstE_AspA_cat"/>
</dbReference>
<evidence type="ECO:0000256" key="4">
    <source>
        <dbReference type="ARBA" id="ARBA00022833"/>
    </source>
</evidence>
<keyword evidence="3" id="KW-0378">Hydrolase</keyword>
<comment type="cofactor">
    <cofactor evidence="1">
        <name>Zn(2+)</name>
        <dbReference type="ChEBI" id="CHEBI:29105"/>
    </cofactor>
</comment>
<reference evidence="6 7" key="1">
    <citation type="submission" date="2018-05" db="EMBL/GenBank/DDBJ databases">
        <title>Zavarzinia sp. HR-AS.</title>
        <authorList>
            <person name="Lee Y."/>
            <person name="Jeon C.O."/>
        </authorList>
    </citation>
    <scope>NUCLEOTIDE SEQUENCE [LARGE SCALE GENOMIC DNA]</scope>
    <source>
        <strain evidence="6 7">HR-AS</strain>
    </source>
</reference>
<evidence type="ECO:0000256" key="2">
    <source>
        <dbReference type="ARBA" id="ARBA00022723"/>
    </source>
</evidence>
<protein>
    <recommendedName>
        <fullName evidence="5">Succinylglutamate desuccinylase/Aspartoacylase catalytic domain-containing protein</fullName>
    </recommendedName>
</protein>
<dbReference type="GO" id="GO:0016788">
    <property type="term" value="F:hydrolase activity, acting on ester bonds"/>
    <property type="evidence" value="ECO:0007669"/>
    <property type="project" value="InterPro"/>
</dbReference>
<dbReference type="GO" id="GO:0046872">
    <property type="term" value="F:metal ion binding"/>
    <property type="evidence" value="ECO:0007669"/>
    <property type="project" value="UniProtKB-KW"/>
</dbReference>
<dbReference type="OrthoDB" id="9782876at2"/>
<evidence type="ECO:0000259" key="5">
    <source>
        <dbReference type="Pfam" id="PF24827"/>
    </source>
</evidence>
<organism evidence="6 7">
    <name type="scientific">Zavarzinia aquatilis</name>
    <dbReference type="NCBI Taxonomy" id="2211142"/>
    <lineage>
        <taxon>Bacteria</taxon>
        <taxon>Pseudomonadati</taxon>
        <taxon>Pseudomonadota</taxon>
        <taxon>Alphaproteobacteria</taxon>
        <taxon>Rhodospirillales</taxon>
        <taxon>Zavarziniaceae</taxon>
        <taxon>Zavarzinia</taxon>
    </lineage>
</organism>
<keyword evidence="7" id="KW-1185">Reference proteome</keyword>
<dbReference type="AlphaFoldDB" id="A0A317DXF1"/>
<sequence>MALLSSSPGTFRTLTVHRWGTAGRGPKAYIQTGLHADELPGLLVVQHLLPLIDAAGEAGAILGEIQLVPTANPIGLSQYLFGKHAGRFEFDSLGNFNRHYPDLAESVGDAVAERLSDDAAGNIDLIRAECRRQLDARVPTTEVDQLRLELMKRAVDADIALDLHCDDVAVMHVYLGTPLWPSAADLAYELGARAALTAEVSGGDPFDEAVGGIWWQLAHRFPDCPIPPACLSATVELRGDRDVSDTLAARDAAALFRLLQRRGVIAGDPGPLPAASCDGTPLSGTDILLCPVGGVLAFHREAGDVVAAGELIAEIVDPLTGARTPLITRASGVLFARTGHPLARPGLPAAKIAGPVPLAHRTGALLTQ</sequence>
<dbReference type="PANTHER" id="PTHR37326">
    <property type="entry name" value="BLL3975 PROTEIN"/>
    <property type="match status" value="1"/>
</dbReference>
<evidence type="ECO:0000256" key="3">
    <source>
        <dbReference type="ARBA" id="ARBA00022801"/>
    </source>
</evidence>
<dbReference type="Gene3D" id="3.40.630.10">
    <property type="entry name" value="Zn peptidases"/>
    <property type="match status" value="1"/>
</dbReference>
<accession>A0A317DXF1</accession>
<proteinExistence type="predicted"/>